<evidence type="ECO:0000313" key="2">
    <source>
        <dbReference type="Proteomes" id="UP001162156"/>
    </source>
</evidence>
<gene>
    <name evidence="1" type="ORF">NQ314_015390</name>
</gene>
<name>A0AAV8WYA4_9CUCU</name>
<accession>A0AAV8WYA4</accession>
<comment type="caution">
    <text evidence="1">The sequence shown here is derived from an EMBL/GenBank/DDBJ whole genome shotgun (WGS) entry which is preliminary data.</text>
</comment>
<dbReference type="EMBL" id="JANEYF010004267">
    <property type="protein sequence ID" value="KAJ8931674.1"/>
    <property type="molecule type" value="Genomic_DNA"/>
</dbReference>
<evidence type="ECO:0000313" key="1">
    <source>
        <dbReference type="EMBL" id="KAJ8931674.1"/>
    </source>
</evidence>
<protein>
    <submittedName>
        <fullName evidence="1">Uncharacterized protein</fullName>
    </submittedName>
</protein>
<organism evidence="1 2">
    <name type="scientific">Rhamnusium bicolor</name>
    <dbReference type="NCBI Taxonomy" id="1586634"/>
    <lineage>
        <taxon>Eukaryota</taxon>
        <taxon>Metazoa</taxon>
        <taxon>Ecdysozoa</taxon>
        <taxon>Arthropoda</taxon>
        <taxon>Hexapoda</taxon>
        <taxon>Insecta</taxon>
        <taxon>Pterygota</taxon>
        <taxon>Neoptera</taxon>
        <taxon>Endopterygota</taxon>
        <taxon>Coleoptera</taxon>
        <taxon>Polyphaga</taxon>
        <taxon>Cucujiformia</taxon>
        <taxon>Chrysomeloidea</taxon>
        <taxon>Cerambycidae</taxon>
        <taxon>Lepturinae</taxon>
        <taxon>Rhagiini</taxon>
        <taxon>Rhamnusium</taxon>
    </lineage>
</organism>
<keyword evidence="2" id="KW-1185">Reference proteome</keyword>
<reference evidence="1" key="1">
    <citation type="journal article" date="2023" name="Insect Mol. Biol.">
        <title>Genome sequencing provides insights into the evolution of gene families encoding plant cell wall-degrading enzymes in longhorned beetles.</title>
        <authorList>
            <person name="Shin N.R."/>
            <person name="Okamura Y."/>
            <person name="Kirsch R."/>
            <person name="Pauchet Y."/>
        </authorList>
    </citation>
    <scope>NUCLEOTIDE SEQUENCE</scope>
    <source>
        <strain evidence="1">RBIC_L_NR</strain>
    </source>
</reference>
<sequence length="83" mass="9537">MVYLDMRRGKQRHICDVCQSPQCQNCANLTASEIRAVAIKKTTLFLCECCKAKFENSNEVKIPNKLLSDIISKLKDIQEEFKN</sequence>
<dbReference type="Proteomes" id="UP001162156">
    <property type="component" value="Unassembled WGS sequence"/>
</dbReference>
<dbReference type="AlphaFoldDB" id="A0AAV8WYA4"/>
<proteinExistence type="predicted"/>